<protein>
    <submittedName>
        <fullName evidence="2">GTP-binding protein</fullName>
    </submittedName>
</protein>
<dbReference type="Proteomes" id="UP000604161">
    <property type="component" value="Unassembled WGS sequence"/>
</dbReference>
<dbReference type="SUPFAM" id="SSF52540">
    <property type="entry name" value="P-loop containing nucleoside triphosphate hydrolases"/>
    <property type="match status" value="1"/>
</dbReference>
<organism evidence="2 3">
    <name type="scientific">Marinomonas colpomeniae</name>
    <dbReference type="NCBI Taxonomy" id="2774408"/>
    <lineage>
        <taxon>Bacteria</taxon>
        <taxon>Pseudomonadati</taxon>
        <taxon>Pseudomonadota</taxon>
        <taxon>Gammaproteobacteria</taxon>
        <taxon>Oceanospirillales</taxon>
        <taxon>Oceanospirillaceae</taxon>
        <taxon>Marinomonas</taxon>
    </lineage>
</organism>
<dbReference type="EMBL" id="JACYFC010000003">
    <property type="protein sequence ID" value="MBD5771264.1"/>
    <property type="molecule type" value="Genomic_DNA"/>
</dbReference>
<dbReference type="CDD" id="cd00154">
    <property type="entry name" value="Rab"/>
    <property type="match status" value="1"/>
</dbReference>
<gene>
    <name evidence="2" type="ORF">IF202_09405</name>
</gene>
<dbReference type="PRINTS" id="PR00449">
    <property type="entry name" value="RASTRNSFRMNG"/>
</dbReference>
<dbReference type="Pfam" id="PF00071">
    <property type="entry name" value="Ras"/>
    <property type="match status" value="1"/>
</dbReference>
<dbReference type="PROSITE" id="PS51419">
    <property type="entry name" value="RAB"/>
    <property type="match status" value="1"/>
</dbReference>
<dbReference type="SMART" id="SM00173">
    <property type="entry name" value="RAS"/>
    <property type="match status" value="1"/>
</dbReference>
<dbReference type="Gene3D" id="3.40.50.300">
    <property type="entry name" value="P-loop containing nucleotide triphosphate hydrolases"/>
    <property type="match status" value="1"/>
</dbReference>
<dbReference type="InterPro" id="IPR001806">
    <property type="entry name" value="Small_GTPase"/>
</dbReference>
<dbReference type="InterPro" id="IPR027417">
    <property type="entry name" value="P-loop_NTPase"/>
</dbReference>
<dbReference type="SMART" id="SM00174">
    <property type="entry name" value="RHO"/>
    <property type="match status" value="1"/>
</dbReference>
<dbReference type="PANTHER" id="PTHR47978">
    <property type="match status" value="1"/>
</dbReference>
<dbReference type="RefSeq" id="WP_191594658.1">
    <property type="nucleotide sequence ID" value="NZ_JACYFC010000003.1"/>
</dbReference>
<accession>A0ABR8P0H7</accession>
<dbReference type="InterPro" id="IPR005225">
    <property type="entry name" value="Small_GTP-bd"/>
</dbReference>
<name>A0ABR8P0H7_9GAMM</name>
<dbReference type="NCBIfam" id="TIGR00231">
    <property type="entry name" value="small_GTP"/>
    <property type="match status" value="1"/>
</dbReference>
<keyword evidence="1" id="KW-0547">Nucleotide-binding</keyword>
<evidence type="ECO:0000313" key="2">
    <source>
        <dbReference type="EMBL" id="MBD5771264.1"/>
    </source>
</evidence>
<proteinExistence type="predicted"/>
<keyword evidence="3" id="KW-1185">Reference proteome</keyword>
<dbReference type="SMART" id="SM00175">
    <property type="entry name" value="RAB"/>
    <property type="match status" value="1"/>
</dbReference>
<sequence>MIQKKICMLGASAVGKTSLVKQYVEGIFSDRYLTSIGVKIDKKMVEVDATSVQLMLWDIEGVDRYCGFNAKYLRGTAAAIIVVDQTRPQSLLDGLEICKMIKAEKNIPITIVTNKGDLSKADGWDDIFGGDIQTFISSAFQTSAKTGEGVEAMFTTVAKLTLNKAN</sequence>
<evidence type="ECO:0000313" key="3">
    <source>
        <dbReference type="Proteomes" id="UP000604161"/>
    </source>
</evidence>
<reference evidence="2 3" key="1">
    <citation type="submission" date="2020-09" db="EMBL/GenBank/DDBJ databases">
        <title>Marinomonas sp. nov., isolated from the cysticercosis algae of Qingdao, China.</title>
        <authorList>
            <person name="Sun X."/>
        </authorList>
    </citation>
    <scope>NUCLEOTIDE SEQUENCE [LARGE SCALE GENOMIC DNA]</scope>
    <source>
        <strain evidence="2 3">SM2066</strain>
    </source>
</reference>
<comment type="caution">
    <text evidence="2">The sequence shown here is derived from an EMBL/GenBank/DDBJ whole genome shotgun (WGS) entry which is preliminary data.</text>
</comment>
<evidence type="ECO:0000256" key="1">
    <source>
        <dbReference type="ARBA" id="ARBA00022741"/>
    </source>
</evidence>